<evidence type="ECO:0000256" key="11">
    <source>
        <dbReference type="SAM" id="Phobius"/>
    </source>
</evidence>
<evidence type="ECO:0000313" key="14">
    <source>
        <dbReference type="Proteomes" id="UP000644693"/>
    </source>
</evidence>
<evidence type="ECO:0000256" key="10">
    <source>
        <dbReference type="ARBA" id="ARBA00030775"/>
    </source>
</evidence>
<keyword evidence="5" id="KW-0997">Cell inner membrane</keyword>
<evidence type="ECO:0000256" key="2">
    <source>
        <dbReference type="ARBA" id="ARBA00021549"/>
    </source>
</evidence>
<evidence type="ECO:0000256" key="7">
    <source>
        <dbReference type="ARBA" id="ARBA00022989"/>
    </source>
</evidence>
<dbReference type="GO" id="GO:0005886">
    <property type="term" value="C:plasma membrane"/>
    <property type="evidence" value="ECO:0007669"/>
    <property type="project" value="UniProtKB-SubCell"/>
</dbReference>
<dbReference type="NCBIfam" id="TIGR02532">
    <property type="entry name" value="IV_pilin_GFxxxE"/>
    <property type="match status" value="1"/>
</dbReference>
<dbReference type="GO" id="GO:0015628">
    <property type="term" value="P:protein secretion by the type II secretion system"/>
    <property type="evidence" value="ECO:0007669"/>
    <property type="project" value="InterPro"/>
</dbReference>
<keyword evidence="3" id="KW-1003">Cell membrane</keyword>
<proteinExistence type="inferred from homology"/>
<protein>
    <recommendedName>
        <fullName evidence="2">Type II secretion system protein H</fullName>
    </recommendedName>
    <alternativeName>
        <fullName evidence="10">General secretion pathway protein H</fullName>
    </alternativeName>
</protein>
<evidence type="ECO:0000256" key="9">
    <source>
        <dbReference type="ARBA" id="ARBA00025772"/>
    </source>
</evidence>
<evidence type="ECO:0000256" key="8">
    <source>
        <dbReference type="ARBA" id="ARBA00023136"/>
    </source>
</evidence>
<dbReference type="Pfam" id="PF12019">
    <property type="entry name" value="GspH"/>
    <property type="match status" value="1"/>
</dbReference>
<name>A0A919CLR6_9GAMM</name>
<evidence type="ECO:0000256" key="5">
    <source>
        <dbReference type="ARBA" id="ARBA00022519"/>
    </source>
</evidence>
<evidence type="ECO:0000256" key="6">
    <source>
        <dbReference type="ARBA" id="ARBA00022692"/>
    </source>
</evidence>
<dbReference type="InterPro" id="IPR045584">
    <property type="entry name" value="Pilin-like"/>
</dbReference>
<evidence type="ECO:0000259" key="12">
    <source>
        <dbReference type="Pfam" id="PF12019"/>
    </source>
</evidence>
<evidence type="ECO:0000256" key="3">
    <source>
        <dbReference type="ARBA" id="ARBA00022475"/>
    </source>
</evidence>
<dbReference type="InterPro" id="IPR022346">
    <property type="entry name" value="T2SS_GspH"/>
</dbReference>
<keyword evidence="14" id="KW-1185">Reference proteome</keyword>
<dbReference type="AlphaFoldDB" id="A0A919CLR6"/>
<feature type="transmembrane region" description="Helical" evidence="11">
    <location>
        <begin position="20"/>
        <end position="38"/>
    </location>
</feature>
<feature type="domain" description="General secretion pathway GspH" evidence="12">
    <location>
        <begin position="52"/>
        <end position="173"/>
    </location>
</feature>
<keyword evidence="8 11" id="KW-0472">Membrane</keyword>
<dbReference type="Pfam" id="PF07963">
    <property type="entry name" value="N_methyl"/>
    <property type="match status" value="1"/>
</dbReference>
<organism evidence="13 14">
    <name type="scientific">Parahalioglobus pacificus</name>
    <dbReference type="NCBI Taxonomy" id="930806"/>
    <lineage>
        <taxon>Bacteria</taxon>
        <taxon>Pseudomonadati</taxon>
        <taxon>Pseudomonadota</taxon>
        <taxon>Gammaproteobacteria</taxon>
        <taxon>Cellvibrionales</taxon>
        <taxon>Halieaceae</taxon>
        <taxon>Parahalioglobus</taxon>
    </lineage>
</organism>
<sequence>MLLRLQTRLSSQRGVTLLELMIVLVIVAVLAAIAGPSFQDTIKRNRKLYTLEDTLALLSYARTEAVTSSLAVTVCPSADQVSCAGGTDWSVGVMAFIDNGADPGGGGVANDQILNGQELPLRIISNVRNGVEVIGPNFFAFDGDGGLPAATTIQICDDDGPTAASAVVLNVSGQLRTGIDSNNDDIVDGHCAPATSVTCAAYVCP</sequence>
<keyword evidence="4" id="KW-0488">Methylation</keyword>
<comment type="subcellular location">
    <subcellularLocation>
        <location evidence="1">Cell inner membrane</location>
        <topology evidence="1">Single-pass membrane protein</topology>
    </subcellularLocation>
</comment>
<accession>A0A919CLR6</accession>
<evidence type="ECO:0000313" key="13">
    <source>
        <dbReference type="EMBL" id="GHD37811.1"/>
    </source>
</evidence>
<evidence type="ECO:0000256" key="1">
    <source>
        <dbReference type="ARBA" id="ARBA00004377"/>
    </source>
</evidence>
<dbReference type="Proteomes" id="UP000644693">
    <property type="component" value="Unassembled WGS sequence"/>
</dbReference>
<comment type="similarity">
    <text evidence="9">Belongs to the GSP H family.</text>
</comment>
<gene>
    <name evidence="13" type="primary">fimT</name>
    <name evidence="13" type="ORF">GCM10007053_27320</name>
</gene>
<dbReference type="EMBL" id="BMYM01000003">
    <property type="protein sequence ID" value="GHD37811.1"/>
    <property type="molecule type" value="Genomic_DNA"/>
</dbReference>
<dbReference type="InterPro" id="IPR012902">
    <property type="entry name" value="N_methyl_site"/>
</dbReference>
<reference evidence="13" key="1">
    <citation type="journal article" date="2014" name="Int. J. Syst. Evol. Microbiol.">
        <title>Complete genome sequence of Corynebacterium casei LMG S-19264T (=DSM 44701T), isolated from a smear-ripened cheese.</title>
        <authorList>
            <consortium name="US DOE Joint Genome Institute (JGI-PGF)"/>
            <person name="Walter F."/>
            <person name="Albersmeier A."/>
            <person name="Kalinowski J."/>
            <person name="Ruckert C."/>
        </authorList>
    </citation>
    <scope>NUCLEOTIDE SEQUENCE</scope>
    <source>
        <strain evidence="13">KCTC 23430</strain>
    </source>
</reference>
<dbReference type="RefSeq" id="WP_189478605.1">
    <property type="nucleotide sequence ID" value="NZ_BMYM01000003.1"/>
</dbReference>
<evidence type="ECO:0000256" key="4">
    <source>
        <dbReference type="ARBA" id="ARBA00022481"/>
    </source>
</evidence>
<dbReference type="Gene3D" id="3.55.40.10">
    <property type="entry name" value="minor pseudopilin epsh domain"/>
    <property type="match status" value="1"/>
</dbReference>
<reference evidence="13" key="2">
    <citation type="submission" date="2020-09" db="EMBL/GenBank/DDBJ databases">
        <authorList>
            <person name="Sun Q."/>
            <person name="Kim S."/>
        </authorList>
    </citation>
    <scope>NUCLEOTIDE SEQUENCE</scope>
    <source>
        <strain evidence="13">KCTC 23430</strain>
    </source>
</reference>
<dbReference type="GO" id="GO:0015627">
    <property type="term" value="C:type II protein secretion system complex"/>
    <property type="evidence" value="ECO:0007669"/>
    <property type="project" value="InterPro"/>
</dbReference>
<dbReference type="PROSITE" id="PS00409">
    <property type="entry name" value="PROKAR_NTER_METHYL"/>
    <property type="match status" value="1"/>
</dbReference>
<dbReference type="SUPFAM" id="SSF54523">
    <property type="entry name" value="Pili subunits"/>
    <property type="match status" value="1"/>
</dbReference>
<keyword evidence="7 11" id="KW-1133">Transmembrane helix</keyword>
<comment type="caution">
    <text evidence="13">The sequence shown here is derived from an EMBL/GenBank/DDBJ whole genome shotgun (WGS) entry which is preliminary data.</text>
</comment>
<keyword evidence="6 11" id="KW-0812">Transmembrane</keyword>